<dbReference type="PANTHER" id="PTHR45661">
    <property type="entry name" value="SURFACE ANTIGEN"/>
    <property type="match status" value="1"/>
</dbReference>
<evidence type="ECO:0000313" key="2">
    <source>
        <dbReference type="Proteomes" id="UP000001542"/>
    </source>
</evidence>
<reference evidence="1" key="2">
    <citation type="journal article" date="2007" name="Science">
        <title>Draft genome sequence of the sexually transmitted pathogen Trichomonas vaginalis.</title>
        <authorList>
            <person name="Carlton J.M."/>
            <person name="Hirt R.P."/>
            <person name="Silva J.C."/>
            <person name="Delcher A.L."/>
            <person name="Schatz M."/>
            <person name="Zhao Q."/>
            <person name="Wortman J.R."/>
            <person name="Bidwell S.L."/>
            <person name="Alsmark U.C.M."/>
            <person name="Besteiro S."/>
            <person name="Sicheritz-Ponten T."/>
            <person name="Noel C.J."/>
            <person name="Dacks J.B."/>
            <person name="Foster P.G."/>
            <person name="Simillion C."/>
            <person name="Van de Peer Y."/>
            <person name="Miranda-Saavedra D."/>
            <person name="Barton G.J."/>
            <person name="Westrop G.D."/>
            <person name="Mueller S."/>
            <person name="Dessi D."/>
            <person name="Fiori P.L."/>
            <person name="Ren Q."/>
            <person name="Paulsen I."/>
            <person name="Zhang H."/>
            <person name="Bastida-Corcuera F.D."/>
            <person name="Simoes-Barbosa A."/>
            <person name="Brown M.T."/>
            <person name="Hayes R.D."/>
            <person name="Mukherjee M."/>
            <person name="Okumura C.Y."/>
            <person name="Schneider R."/>
            <person name="Smith A.J."/>
            <person name="Vanacova S."/>
            <person name="Villalvazo M."/>
            <person name="Haas B.J."/>
            <person name="Pertea M."/>
            <person name="Feldblyum T.V."/>
            <person name="Utterback T.R."/>
            <person name="Shu C.L."/>
            <person name="Osoegawa K."/>
            <person name="de Jong P.J."/>
            <person name="Hrdy I."/>
            <person name="Horvathova L."/>
            <person name="Zubacova Z."/>
            <person name="Dolezal P."/>
            <person name="Malik S.B."/>
            <person name="Logsdon J.M. Jr."/>
            <person name="Henze K."/>
            <person name="Gupta A."/>
            <person name="Wang C.C."/>
            <person name="Dunne R.L."/>
            <person name="Upcroft J.A."/>
            <person name="Upcroft P."/>
            <person name="White O."/>
            <person name="Salzberg S.L."/>
            <person name="Tang P."/>
            <person name="Chiu C.-H."/>
            <person name="Lee Y.-S."/>
            <person name="Embley T.M."/>
            <person name="Coombs G.H."/>
            <person name="Mottram J.C."/>
            <person name="Tachezy J."/>
            <person name="Fraser-Liggett C.M."/>
            <person name="Johnson P.J."/>
        </authorList>
    </citation>
    <scope>NUCLEOTIDE SEQUENCE [LARGE SCALE GENOMIC DNA]</scope>
    <source>
        <strain evidence="1">G3</strain>
    </source>
</reference>
<gene>
    <name evidence="1" type="ORF">TVAG_170180</name>
</gene>
<reference evidence="1" key="1">
    <citation type="submission" date="2006-10" db="EMBL/GenBank/DDBJ databases">
        <authorList>
            <person name="Amadeo P."/>
            <person name="Zhao Q."/>
            <person name="Wortman J."/>
            <person name="Fraser-Liggett C."/>
            <person name="Carlton J."/>
        </authorList>
    </citation>
    <scope>NUCLEOTIDE SEQUENCE</scope>
    <source>
        <strain evidence="1">G3</strain>
    </source>
</reference>
<proteinExistence type="predicted"/>
<dbReference type="Proteomes" id="UP000001542">
    <property type="component" value="Unassembled WGS sequence"/>
</dbReference>
<dbReference type="SMR" id="A2DPG1"/>
<name>A2DPG1_TRIV3</name>
<dbReference type="SUPFAM" id="SSF52058">
    <property type="entry name" value="L domain-like"/>
    <property type="match status" value="1"/>
</dbReference>
<dbReference type="InParanoid" id="A2DPG1"/>
<dbReference type="Pfam" id="PF13306">
    <property type="entry name" value="LRR_5"/>
    <property type="match status" value="5"/>
</dbReference>
<keyword evidence="2" id="KW-1185">Reference proteome</keyword>
<accession>A2DPG1</accession>
<dbReference type="PANTHER" id="PTHR45661:SF3">
    <property type="entry name" value="IG-LIKE DOMAIN-CONTAINING PROTEIN"/>
    <property type="match status" value="1"/>
</dbReference>
<sequence>MNELVTSVTIPASVNHLGEFAFTRCSSLENIIFEEGSNISTIYMGTFMYTKISSLRISEKVSQIIATTYVNPVITNMQIDQNNQYLIIENNAVFSKNKTVLFYFLILPSDTYLIPDSVTTIKTSCFSHSTITSITIPKNVKRIEDHVFWYCPRLIKAELLGPLDYFGYSLFYNCGNIELVVFPNASMKLRSLVDYTYTPKLCLKFQCKVLIDDFTIKRITKIWVSYINDTNLIVDKNALIMNSAQTIIYEYWGINYLFGTEIPKTVQIIKEHAFENSWVHRLIIENDTELSVIENYAFMNCKVLRSFTFSFPRLQSLGISVFKNCTKLNSVINISNIPDLCFSGCTSLENVTIKEGSTRIGNRSFENCSSLVNTSIPSTIRQINSDAFRNCINLTSVTFAVSNSLEYLIPFAFSGCKSIANINSFDSSNYKCFDNTIYFKKDSKLNLIYHASNSPEKVLIINCATISNYFFNYCNNIENISIASNSVSLIESYAFNKCLKLKYINFPFSVKIVQPHAFNECNSIRCSVVIENKSIAFAKMIAESGIPRNAVIKCVLYQKTDFKSQNMIFKLFNRRR</sequence>
<dbReference type="KEGG" id="tva:4775723"/>
<protein>
    <submittedName>
        <fullName evidence="1">Surface antigen BspA-like</fullName>
    </submittedName>
</protein>
<dbReference type="Gene3D" id="3.80.10.10">
    <property type="entry name" value="Ribonuclease Inhibitor"/>
    <property type="match status" value="2"/>
</dbReference>
<evidence type="ECO:0000313" key="1">
    <source>
        <dbReference type="EMBL" id="EAY17705.1"/>
    </source>
</evidence>
<dbReference type="VEuPathDB" id="TrichDB:TVAGG3_0680720"/>
<organism evidence="1 2">
    <name type="scientific">Trichomonas vaginalis (strain ATCC PRA-98 / G3)</name>
    <dbReference type="NCBI Taxonomy" id="412133"/>
    <lineage>
        <taxon>Eukaryota</taxon>
        <taxon>Metamonada</taxon>
        <taxon>Parabasalia</taxon>
        <taxon>Trichomonadida</taxon>
        <taxon>Trichomonadidae</taxon>
        <taxon>Trichomonas</taxon>
    </lineage>
</organism>
<dbReference type="InterPro" id="IPR032675">
    <property type="entry name" value="LRR_dom_sf"/>
</dbReference>
<dbReference type="RefSeq" id="XP_001329840.1">
    <property type="nucleotide sequence ID" value="XM_001329805.1"/>
</dbReference>
<dbReference type="InterPro" id="IPR053139">
    <property type="entry name" value="Surface_bspA-like"/>
</dbReference>
<dbReference type="VEuPathDB" id="TrichDB:TVAG_170180"/>
<dbReference type="AlphaFoldDB" id="A2DPG1"/>
<dbReference type="STRING" id="5722.A2DPG1"/>
<dbReference type="EMBL" id="DS113227">
    <property type="protein sequence ID" value="EAY17705.1"/>
    <property type="molecule type" value="Genomic_DNA"/>
</dbReference>
<dbReference type="InterPro" id="IPR026906">
    <property type="entry name" value="LRR_5"/>
</dbReference>